<dbReference type="SFLD" id="SFLDG00358">
    <property type="entry name" value="Main_(cytGST)"/>
    <property type="match status" value="1"/>
</dbReference>
<dbReference type="CDD" id="cd00570">
    <property type="entry name" value="GST_N_family"/>
    <property type="match status" value="1"/>
</dbReference>
<organism evidence="3 4">
    <name type="scientific">Microcystis aeruginosa Ma_OC_H_19870700_S124</name>
    <dbReference type="NCBI Taxonomy" id="2486262"/>
    <lineage>
        <taxon>Bacteria</taxon>
        <taxon>Bacillati</taxon>
        <taxon>Cyanobacteriota</taxon>
        <taxon>Cyanophyceae</taxon>
        <taxon>Oscillatoriophycideae</taxon>
        <taxon>Chroococcales</taxon>
        <taxon>Microcystaceae</taxon>
        <taxon>Microcystis</taxon>
    </lineage>
</organism>
<evidence type="ECO:0000259" key="2">
    <source>
        <dbReference type="PROSITE" id="PS50405"/>
    </source>
</evidence>
<dbReference type="InterPro" id="IPR004045">
    <property type="entry name" value="Glutathione_S-Trfase_N"/>
</dbReference>
<feature type="domain" description="GST C-terminal" evidence="2">
    <location>
        <begin position="86"/>
        <end position="251"/>
    </location>
</feature>
<dbReference type="Gene3D" id="1.20.1050.10">
    <property type="match status" value="1"/>
</dbReference>
<comment type="caution">
    <text evidence="3">The sequence shown here is derived from an EMBL/GenBank/DDBJ whole genome shotgun (WGS) entry which is preliminary data.</text>
</comment>
<proteinExistence type="predicted"/>
<dbReference type="Proteomes" id="UP000316280">
    <property type="component" value="Unassembled WGS sequence"/>
</dbReference>
<dbReference type="SFLD" id="SFLDS00019">
    <property type="entry name" value="Glutathione_Transferase_(cytos"/>
    <property type="match status" value="1"/>
</dbReference>
<dbReference type="SUPFAM" id="SSF52833">
    <property type="entry name" value="Thioredoxin-like"/>
    <property type="match status" value="1"/>
</dbReference>
<feature type="domain" description="GST N-terminal" evidence="1">
    <location>
        <begin position="1"/>
        <end position="81"/>
    </location>
</feature>
<dbReference type="InterPro" id="IPR036282">
    <property type="entry name" value="Glutathione-S-Trfase_C_sf"/>
</dbReference>
<dbReference type="PANTHER" id="PTHR44051">
    <property type="entry name" value="GLUTATHIONE S-TRANSFERASE-RELATED"/>
    <property type="match status" value="1"/>
</dbReference>
<dbReference type="SUPFAM" id="SSF47616">
    <property type="entry name" value="GST C-terminal domain-like"/>
    <property type="match status" value="1"/>
</dbReference>
<dbReference type="Pfam" id="PF00043">
    <property type="entry name" value="GST_C"/>
    <property type="match status" value="1"/>
</dbReference>
<sequence length="264" mass="30624">MITLYHSPFSVASQKVRMALAEKNLDWNDRIIDLLAGEHLDEAFRRINPRAEVPVLEHEGHLLVESATINEYLEERFPDIPLLPRNPIERYRARHWNDWIDRDLHAASGVITYAVLVRPLILQQPAETIERLLRSLPEPSTRAWRRSVLDLGLKAPEVKEAIARYREFFNRLEFNLTGPHSWLCGGAFSLADIAVLPYVLRAEHVGLGDLMTFEEYPNTRSWYLRMLTRPSMQSAFVRYFDGDTQELVMDLVVAAQPDIYELMQ</sequence>
<dbReference type="AlphaFoldDB" id="A0A552AJX0"/>
<dbReference type="Pfam" id="PF13417">
    <property type="entry name" value="GST_N_3"/>
    <property type="match status" value="1"/>
</dbReference>
<dbReference type="GO" id="GO:0016740">
    <property type="term" value="F:transferase activity"/>
    <property type="evidence" value="ECO:0007669"/>
    <property type="project" value="UniProtKB-KW"/>
</dbReference>
<reference evidence="3 4" key="1">
    <citation type="submission" date="2019-01" db="EMBL/GenBank/DDBJ databases">
        <title>Coherence of Microcystis species and biogeography revealed through population genomics.</title>
        <authorList>
            <person name="Perez-Carrascal O.M."/>
            <person name="Terrat Y."/>
            <person name="Giani A."/>
            <person name="Fortin N."/>
            <person name="Tromas N."/>
            <person name="Shapiro B.J."/>
        </authorList>
    </citation>
    <scope>NUCLEOTIDE SEQUENCE [LARGE SCALE GENOMIC DNA]</scope>
    <source>
        <strain evidence="3">Ma_OC_H_19870700_S124</strain>
    </source>
</reference>
<protein>
    <submittedName>
        <fullName evidence="3">Glutathione S-transferase family protein</fullName>
    </submittedName>
</protein>
<dbReference type="PROSITE" id="PS50404">
    <property type="entry name" value="GST_NTER"/>
    <property type="match status" value="1"/>
</dbReference>
<dbReference type="Gene3D" id="3.40.30.10">
    <property type="entry name" value="Glutaredoxin"/>
    <property type="match status" value="1"/>
</dbReference>
<keyword evidence="3" id="KW-0808">Transferase</keyword>
<dbReference type="EMBL" id="SFBR01000104">
    <property type="protein sequence ID" value="TRT85752.1"/>
    <property type="molecule type" value="Genomic_DNA"/>
</dbReference>
<evidence type="ECO:0000313" key="4">
    <source>
        <dbReference type="Proteomes" id="UP000316280"/>
    </source>
</evidence>
<dbReference type="PROSITE" id="PS50405">
    <property type="entry name" value="GST_CTER"/>
    <property type="match status" value="1"/>
</dbReference>
<accession>A0A552AJX0</accession>
<dbReference type="InterPro" id="IPR010987">
    <property type="entry name" value="Glutathione-S-Trfase_C-like"/>
</dbReference>
<dbReference type="InterPro" id="IPR004046">
    <property type="entry name" value="GST_C"/>
</dbReference>
<gene>
    <name evidence="3" type="ORF">EWV63_12345</name>
</gene>
<evidence type="ECO:0000313" key="3">
    <source>
        <dbReference type="EMBL" id="TRT85752.1"/>
    </source>
</evidence>
<dbReference type="InterPro" id="IPR036249">
    <property type="entry name" value="Thioredoxin-like_sf"/>
</dbReference>
<dbReference type="InterPro" id="IPR040079">
    <property type="entry name" value="Glutathione_S-Trfase"/>
</dbReference>
<dbReference type="PANTHER" id="PTHR44051:SF8">
    <property type="entry name" value="GLUTATHIONE S-TRANSFERASE GSTA"/>
    <property type="match status" value="1"/>
</dbReference>
<name>A0A552AJX0_MICAE</name>
<evidence type="ECO:0000259" key="1">
    <source>
        <dbReference type="PROSITE" id="PS50404"/>
    </source>
</evidence>